<feature type="compositionally biased region" description="Basic and acidic residues" evidence="1">
    <location>
        <begin position="1107"/>
        <end position="1116"/>
    </location>
</feature>
<feature type="compositionally biased region" description="Basic and acidic residues" evidence="1">
    <location>
        <begin position="686"/>
        <end position="695"/>
    </location>
</feature>
<feature type="compositionally biased region" description="Low complexity" evidence="1">
    <location>
        <begin position="1137"/>
        <end position="1147"/>
    </location>
</feature>
<feature type="compositionally biased region" description="Basic and acidic residues" evidence="1">
    <location>
        <begin position="593"/>
        <end position="606"/>
    </location>
</feature>
<dbReference type="eggNOG" id="ENOG502QTIY">
    <property type="taxonomic scope" value="Eukaryota"/>
</dbReference>
<feature type="compositionally biased region" description="Low complexity" evidence="1">
    <location>
        <begin position="1036"/>
        <end position="1056"/>
    </location>
</feature>
<dbReference type="HOGENOM" id="CLU_259063_0_0_1"/>
<evidence type="ECO:0000256" key="1">
    <source>
        <dbReference type="SAM" id="MobiDB-lite"/>
    </source>
</evidence>
<feature type="region of interest" description="Disordered" evidence="1">
    <location>
        <begin position="957"/>
        <end position="1065"/>
    </location>
</feature>
<proteinExistence type="predicted"/>
<name>B4MEA6_DROVI</name>
<dbReference type="STRING" id="7244.B4MEA6"/>
<feature type="region of interest" description="Disordered" evidence="1">
    <location>
        <begin position="1352"/>
        <end position="1445"/>
    </location>
</feature>
<dbReference type="InParanoid" id="B4MEA6"/>
<feature type="compositionally biased region" description="Low complexity" evidence="1">
    <location>
        <begin position="477"/>
        <end position="490"/>
    </location>
</feature>
<feature type="compositionally biased region" description="Polar residues" evidence="1">
    <location>
        <begin position="209"/>
        <end position="222"/>
    </location>
</feature>
<feature type="compositionally biased region" description="Low complexity" evidence="1">
    <location>
        <begin position="1371"/>
        <end position="1382"/>
    </location>
</feature>
<feature type="compositionally biased region" description="Polar residues" evidence="1">
    <location>
        <begin position="979"/>
        <end position="1000"/>
    </location>
</feature>
<feature type="compositionally biased region" description="Acidic residues" evidence="1">
    <location>
        <begin position="866"/>
        <end position="877"/>
    </location>
</feature>
<organism evidence="2 3">
    <name type="scientific">Drosophila virilis</name>
    <name type="common">Fruit fly</name>
    <dbReference type="NCBI Taxonomy" id="7244"/>
    <lineage>
        <taxon>Eukaryota</taxon>
        <taxon>Metazoa</taxon>
        <taxon>Ecdysozoa</taxon>
        <taxon>Arthropoda</taxon>
        <taxon>Hexapoda</taxon>
        <taxon>Insecta</taxon>
        <taxon>Pterygota</taxon>
        <taxon>Neoptera</taxon>
        <taxon>Endopterygota</taxon>
        <taxon>Diptera</taxon>
        <taxon>Brachycera</taxon>
        <taxon>Muscomorpha</taxon>
        <taxon>Ephydroidea</taxon>
        <taxon>Drosophilidae</taxon>
        <taxon>Drosophila</taxon>
    </lineage>
</organism>
<feature type="region of interest" description="Disordered" evidence="1">
    <location>
        <begin position="476"/>
        <end position="496"/>
    </location>
</feature>
<dbReference type="PANTHER" id="PTHR48125">
    <property type="entry name" value="LP07818P1"/>
    <property type="match status" value="1"/>
</dbReference>
<dbReference type="KEGG" id="dvi:6635847"/>
<dbReference type="EMBL" id="CH940662">
    <property type="protein sequence ID" value="EDW58871.2"/>
    <property type="molecule type" value="Genomic_DNA"/>
</dbReference>
<feature type="region of interest" description="Disordered" evidence="1">
    <location>
        <begin position="1100"/>
        <end position="1338"/>
    </location>
</feature>
<feature type="region of interest" description="Disordered" evidence="1">
    <location>
        <begin position="180"/>
        <end position="330"/>
    </location>
</feature>
<evidence type="ECO:0008006" key="4">
    <source>
        <dbReference type="Google" id="ProtNLM"/>
    </source>
</evidence>
<accession>B4MEA6</accession>
<dbReference type="PANTHER" id="PTHR48125:SF12">
    <property type="entry name" value="AT HOOK TRANSCRIPTION FACTOR FAMILY-RELATED"/>
    <property type="match status" value="1"/>
</dbReference>
<feature type="compositionally biased region" description="Polar residues" evidence="1">
    <location>
        <begin position="385"/>
        <end position="395"/>
    </location>
</feature>
<feature type="compositionally biased region" description="Basic residues" evidence="1">
    <location>
        <begin position="1002"/>
        <end position="1018"/>
    </location>
</feature>
<feature type="region of interest" description="Disordered" evidence="1">
    <location>
        <begin position="525"/>
        <end position="659"/>
    </location>
</feature>
<feature type="compositionally biased region" description="Low complexity" evidence="1">
    <location>
        <begin position="229"/>
        <end position="242"/>
    </location>
</feature>
<feature type="compositionally biased region" description="Acidic residues" evidence="1">
    <location>
        <begin position="749"/>
        <end position="759"/>
    </location>
</feature>
<protein>
    <recommendedName>
        <fullName evidence="4">FAM21/CAPZIP domain-containing protein</fullName>
    </recommendedName>
</protein>
<feature type="compositionally biased region" description="Polar residues" evidence="1">
    <location>
        <begin position="1286"/>
        <end position="1302"/>
    </location>
</feature>
<dbReference type="Proteomes" id="UP000008792">
    <property type="component" value="Unassembled WGS sequence"/>
</dbReference>
<feature type="compositionally biased region" description="Low complexity" evidence="1">
    <location>
        <begin position="272"/>
        <end position="298"/>
    </location>
</feature>
<dbReference type="OrthoDB" id="751084at2759"/>
<feature type="region of interest" description="Disordered" evidence="1">
    <location>
        <begin position="741"/>
        <end position="784"/>
    </location>
</feature>
<gene>
    <name evidence="2" type="primary">Dvir\GJ17246</name>
    <name evidence="2" type="ORF">Dvir_GJ17246</name>
</gene>
<feature type="compositionally biased region" description="Low complexity" evidence="1">
    <location>
        <begin position="1237"/>
        <end position="1252"/>
    </location>
</feature>
<feature type="compositionally biased region" description="Pro residues" evidence="1">
    <location>
        <begin position="1122"/>
        <end position="1136"/>
    </location>
</feature>
<feature type="compositionally biased region" description="Low complexity" evidence="1">
    <location>
        <begin position="1399"/>
        <end position="1412"/>
    </location>
</feature>
<feature type="region of interest" description="Disordered" evidence="1">
    <location>
        <begin position="834"/>
        <end position="889"/>
    </location>
</feature>
<evidence type="ECO:0000313" key="2">
    <source>
        <dbReference type="EMBL" id="EDW58871.2"/>
    </source>
</evidence>
<dbReference type="FunCoup" id="B4MEA6">
    <property type="interactions" value="972"/>
</dbReference>
<feature type="compositionally biased region" description="Basic and acidic residues" evidence="1">
    <location>
        <begin position="704"/>
        <end position="727"/>
    </location>
</feature>
<reference evidence="2 3" key="1">
    <citation type="journal article" date="2007" name="Nature">
        <title>Evolution of genes and genomes on the Drosophila phylogeny.</title>
        <authorList>
            <consortium name="Drosophila 12 Genomes Consortium"/>
            <person name="Clark A.G."/>
            <person name="Eisen M.B."/>
            <person name="Smith D.R."/>
            <person name="Bergman C.M."/>
            <person name="Oliver B."/>
            <person name="Markow T.A."/>
            <person name="Kaufman T.C."/>
            <person name="Kellis M."/>
            <person name="Gelbart W."/>
            <person name="Iyer V.N."/>
            <person name="Pollard D.A."/>
            <person name="Sackton T.B."/>
            <person name="Larracuente A.M."/>
            <person name="Singh N.D."/>
            <person name="Abad J.P."/>
            <person name="Abt D.N."/>
            <person name="Adryan B."/>
            <person name="Aguade M."/>
            <person name="Akashi H."/>
            <person name="Anderson W.W."/>
            <person name="Aquadro C.F."/>
            <person name="Ardell D.H."/>
            <person name="Arguello R."/>
            <person name="Artieri C.G."/>
            <person name="Barbash D.A."/>
            <person name="Barker D."/>
            <person name="Barsanti P."/>
            <person name="Batterham P."/>
            <person name="Batzoglou S."/>
            <person name="Begun D."/>
            <person name="Bhutkar A."/>
            <person name="Blanco E."/>
            <person name="Bosak S.A."/>
            <person name="Bradley R.K."/>
            <person name="Brand A.D."/>
            <person name="Brent M.R."/>
            <person name="Brooks A.N."/>
            <person name="Brown R.H."/>
            <person name="Butlin R.K."/>
            <person name="Caggese C."/>
            <person name="Calvi B.R."/>
            <person name="Bernardo de Carvalho A."/>
            <person name="Caspi A."/>
            <person name="Castrezana S."/>
            <person name="Celniker S.E."/>
            <person name="Chang J.L."/>
            <person name="Chapple C."/>
            <person name="Chatterji S."/>
            <person name="Chinwalla A."/>
            <person name="Civetta A."/>
            <person name="Clifton S.W."/>
            <person name="Comeron J.M."/>
            <person name="Costello J.C."/>
            <person name="Coyne J.A."/>
            <person name="Daub J."/>
            <person name="David R.G."/>
            <person name="Delcher A.L."/>
            <person name="Delehaunty K."/>
            <person name="Do C.B."/>
            <person name="Ebling H."/>
            <person name="Edwards K."/>
            <person name="Eickbush T."/>
            <person name="Evans J.D."/>
            <person name="Filipski A."/>
            <person name="Findeiss S."/>
            <person name="Freyhult E."/>
            <person name="Fulton L."/>
            <person name="Fulton R."/>
            <person name="Garcia A.C."/>
            <person name="Gardiner A."/>
            <person name="Garfield D.A."/>
            <person name="Garvin B.E."/>
            <person name="Gibson G."/>
            <person name="Gilbert D."/>
            <person name="Gnerre S."/>
            <person name="Godfrey J."/>
            <person name="Good R."/>
            <person name="Gotea V."/>
            <person name="Gravely B."/>
            <person name="Greenberg A.J."/>
            <person name="Griffiths-Jones S."/>
            <person name="Gross S."/>
            <person name="Guigo R."/>
            <person name="Gustafson E.A."/>
            <person name="Haerty W."/>
            <person name="Hahn M.W."/>
            <person name="Halligan D.L."/>
            <person name="Halpern A.L."/>
            <person name="Halter G.M."/>
            <person name="Han M.V."/>
            <person name="Heger A."/>
            <person name="Hillier L."/>
            <person name="Hinrichs A.S."/>
            <person name="Holmes I."/>
            <person name="Hoskins R.A."/>
            <person name="Hubisz M.J."/>
            <person name="Hultmark D."/>
            <person name="Huntley M.A."/>
            <person name="Jaffe D.B."/>
            <person name="Jagadeeshan S."/>
            <person name="Jeck W.R."/>
            <person name="Johnson J."/>
            <person name="Jones C.D."/>
            <person name="Jordan W.C."/>
            <person name="Karpen G.H."/>
            <person name="Kataoka E."/>
            <person name="Keightley P.D."/>
            <person name="Kheradpour P."/>
            <person name="Kirkness E.F."/>
            <person name="Koerich L.B."/>
            <person name="Kristiansen K."/>
            <person name="Kudrna D."/>
            <person name="Kulathinal R.J."/>
            <person name="Kumar S."/>
            <person name="Kwok R."/>
            <person name="Lander E."/>
            <person name="Langley C.H."/>
            <person name="Lapoint R."/>
            <person name="Lazzaro B.P."/>
            <person name="Lee S.J."/>
            <person name="Levesque L."/>
            <person name="Li R."/>
            <person name="Lin C.F."/>
            <person name="Lin M.F."/>
            <person name="Lindblad-Toh K."/>
            <person name="Llopart A."/>
            <person name="Long M."/>
            <person name="Low L."/>
            <person name="Lozovsky E."/>
            <person name="Lu J."/>
            <person name="Luo M."/>
            <person name="Machado C.A."/>
            <person name="Makalowski W."/>
            <person name="Marzo M."/>
            <person name="Matsuda M."/>
            <person name="Matzkin L."/>
            <person name="McAllister B."/>
            <person name="McBride C.S."/>
            <person name="McKernan B."/>
            <person name="McKernan K."/>
            <person name="Mendez-Lago M."/>
            <person name="Minx P."/>
            <person name="Mollenhauer M.U."/>
            <person name="Montooth K."/>
            <person name="Mount S.M."/>
            <person name="Mu X."/>
            <person name="Myers E."/>
            <person name="Negre B."/>
            <person name="Newfeld S."/>
            <person name="Nielsen R."/>
            <person name="Noor M.A."/>
            <person name="O'Grady P."/>
            <person name="Pachter L."/>
            <person name="Papaceit M."/>
            <person name="Parisi M.J."/>
            <person name="Parisi M."/>
            <person name="Parts L."/>
            <person name="Pedersen J.S."/>
            <person name="Pesole G."/>
            <person name="Phillippy A.M."/>
            <person name="Ponting C.P."/>
            <person name="Pop M."/>
            <person name="Porcelli D."/>
            <person name="Powell J.R."/>
            <person name="Prohaska S."/>
            <person name="Pruitt K."/>
            <person name="Puig M."/>
            <person name="Quesneville H."/>
            <person name="Ram K.R."/>
            <person name="Rand D."/>
            <person name="Rasmussen M.D."/>
            <person name="Reed L.K."/>
            <person name="Reenan R."/>
            <person name="Reily A."/>
            <person name="Remington K.A."/>
            <person name="Rieger T.T."/>
            <person name="Ritchie M.G."/>
            <person name="Robin C."/>
            <person name="Rogers Y.H."/>
            <person name="Rohde C."/>
            <person name="Rozas J."/>
            <person name="Rubenfield M.J."/>
            <person name="Ruiz A."/>
            <person name="Russo S."/>
            <person name="Salzberg S.L."/>
            <person name="Sanchez-Gracia A."/>
            <person name="Saranga D.J."/>
            <person name="Sato H."/>
            <person name="Schaeffer S.W."/>
            <person name="Schatz M.C."/>
            <person name="Schlenke T."/>
            <person name="Schwartz R."/>
            <person name="Segarra C."/>
            <person name="Singh R.S."/>
            <person name="Sirot L."/>
            <person name="Sirota M."/>
            <person name="Sisneros N.B."/>
            <person name="Smith C.D."/>
            <person name="Smith T.F."/>
            <person name="Spieth J."/>
            <person name="Stage D.E."/>
            <person name="Stark A."/>
            <person name="Stephan W."/>
            <person name="Strausberg R.L."/>
            <person name="Strempel S."/>
            <person name="Sturgill D."/>
            <person name="Sutton G."/>
            <person name="Sutton G.G."/>
            <person name="Tao W."/>
            <person name="Teichmann S."/>
            <person name="Tobari Y.N."/>
            <person name="Tomimura Y."/>
            <person name="Tsolas J.M."/>
            <person name="Valente V.L."/>
            <person name="Venter E."/>
            <person name="Venter J.C."/>
            <person name="Vicario S."/>
            <person name="Vieira F.G."/>
            <person name="Vilella A.J."/>
            <person name="Villasante A."/>
            <person name="Walenz B."/>
            <person name="Wang J."/>
            <person name="Wasserman M."/>
            <person name="Watts T."/>
            <person name="Wilson D."/>
            <person name="Wilson R.K."/>
            <person name="Wing R.A."/>
            <person name="Wolfner M.F."/>
            <person name="Wong A."/>
            <person name="Wong G.K."/>
            <person name="Wu C.I."/>
            <person name="Wu G."/>
            <person name="Yamamoto D."/>
            <person name="Yang H.P."/>
            <person name="Yang S.P."/>
            <person name="Yorke J.A."/>
            <person name="Yoshida K."/>
            <person name="Zdobnov E."/>
            <person name="Zhang P."/>
            <person name="Zhang Y."/>
            <person name="Zimin A.V."/>
            <person name="Baldwin J."/>
            <person name="Abdouelleil A."/>
            <person name="Abdulkadir J."/>
            <person name="Abebe A."/>
            <person name="Abera B."/>
            <person name="Abreu J."/>
            <person name="Acer S.C."/>
            <person name="Aftuck L."/>
            <person name="Alexander A."/>
            <person name="An P."/>
            <person name="Anderson E."/>
            <person name="Anderson S."/>
            <person name="Arachi H."/>
            <person name="Azer M."/>
            <person name="Bachantsang P."/>
            <person name="Barry A."/>
            <person name="Bayul T."/>
            <person name="Berlin A."/>
            <person name="Bessette D."/>
            <person name="Bloom T."/>
            <person name="Blye J."/>
            <person name="Boguslavskiy L."/>
            <person name="Bonnet C."/>
            <person name="Boukhgalter B."/>
            <person name="Bourzgui I."/>
            <person name="Brown A."/>
            <person name="Cahill P."/>
            <person name="Channer S."/>
            <person name="Cheshatsang Y."/>
            <person name="Chuda L."/>
            <person name="Citroen M."/>
            <person name="Collymore A."/>
            <person name="Cooke P."/>
            <person name="Costello M."/>
            <person name="D'Aco K."/>
            <person name="Daza R."/>
            <person name="De Haan G."/>
            <person name="DeGray S."/>
            <person name="DeMaso C."/>
            <person name="Dhargay N."/>
            <person name="Dooley K."/>
            <person name="Dooley E."/>
            <person name="Doricent M."/>
            <person name="Dorje P."/>
            <person name="Dorjee K."/>
            <person name="Dupes A."/>
            <person name="Elong R."/>
            <person name="Falk J."/>
            <person name="Farina A."/>
            <person name="Faro S."/>
            <person name="Ferguson D."/>
            <person name="Fisher S."/>
            <person name="Foley C.D."/>
            <person name="Franke A."/>
            <person name="Friedrich D."/>
            <person name="Gadbois L."/>
            <person name="Gearin G."/>
            <person name="Gearin C.R."/>
            <person name="Giannoukos G."/>
            <person name="Goode T."/>
            <person name="Graham J."/>
            <person name="Grandbois E."/>
            <person name="Grewal S."/>
            <person name="Gyaltsen K."/>
            <person name="Hafez N."/>
            <person name="Hagos B."/>
            <person name="Hall J."/>
            <person name="Henson C."/>
            <person name="Hollinger A."/>
            <person name="Honan T."/>
            <person name="Huard M.D."/>
            <person name="Hughes L."/>
            <person name="Hurhula B."/>
            <person name="Husby M.E."/>
            <person name="Kamat A."/>
            <person name="Kanga B."/>
            <person name="Kashin S."/>
            <person name="Khazanovich D."/>
            <person name="Kisner P."/>
            <person name="Lance K."/>
            <person name="Lara M."/>
            <person name="Lee W."/>
            <person name="Lennon N."/>
            <person name="Letendre F."/>
            <person name="LeVine R."/>
            <person name="Lipovsky A."/>
            <person name="Liu X."/>
            <person name="Liu J."/>
            <person name="Liu S."/>
            <person name="Lokyitsang T."/>
            <person name="Lokyitsang Y."/>
            <person name="Lubonja R."/>
            <person name="Lui A."/>
            <person name="MacDonald P."/>
            <person name="Magnisalis V."/>
            <person name="Maru K."/>
            <person name="Matthews C."/>
            <person name="McCusker W."/>
            <person name="McDonough S."/>
            <person name="Mehta T."/>
            <person name="Meldrim J."/>
            <person name="Meneus L."/>
            <person name="Mihai O."/>
            <person name="Mihalev A."/>
            <person name="Mihova T."/>
            <person name="Mittelman R."/>
            <person name="Mlenga V."/>
            <person name="Montmayeur A."/>
            <person name="Mulrain L."/>
            <person name="Navidi A."/>
            <person name="Naylor J."/>
            <person name="Negash T."/>
            <person name="Nguyen T."/>
            <person name="Nguyen N."/>
            <person name="Nicol R."/>
            <person name="Norbu C."/>
            <person name="Norbu N."/>
            <person name="Novod N."/>
            <person name="O'Neill B."/>
            <person name="Osman S."/>
            <person name="Markiewicz E."/>
            <person name="Oyono O.L."/>
            <person name="Patti C."/>
            <person name="Phunkhang P."/>
            <person name="Pierre F."/>
            <person name="Priest M."/>
            <person name="Raghuraman S."/>
            <person name="Rege F."/>
            <person name="Reyes R."/>
            <person name="Rise C."/>
            <person name="Rogov P."/>
            <person name="Ross K."/>
            <person name="Ryan E."/>
            <person name="Settipalli S."/>
            <person name="Shea T."/>
            <person name="Sherpa N."/>
            <person name="Shi L."/>
            <person name="Shih D."/>
            <person name="Sparrow T."/>
            <person name="Spaulding J."/>
            <person name="Stalker J."/>
            <person name="Stange-Thomann N."/>
            <person name="Stavropoulos S."/>
            <person name="Stone C."/>
            <person name="Strader C."/>
            <person name="Tesfaye S."/>
            <person name="Thomson T."/>
            <person name="Thoulutsang Y."/>
            <person name="Thoulutsang D."/>
            <person name="Topham K."/>
            <person name="Topping I."/>
            <person name="Tsamla T."/>
            <person name="Vassiliev H."/>
            <person name="Vo A."/>
            <person name="Wangchuk T."/>
            <person name="Wangdi T."/>
            <person name="Weiand M."/>
            <person name="Wilkinson J."/>
            <person name="Wilson A."/>
            <person name="Yadav S."/>
            <person name="Young G."/>
            <person name="Yu Q."/>
            <person name="Zembek L."/>
            <person name="Zhong D."/>
            <person name="Zimmer A."/>
            <person name="Zwirko Z."/>
            <person name="Jaffe D.B."/>
            <person name="Alvarez P."/>
            <person name="Brockman W."/>
            <person name="Butler J."/>
            <person name="Chin C."/>
            <person name="Gnerre S."/>
            <person name="Grabherr M."/>
            <person name="Kleber M."/>
            <person name="Mauceli E."/>
            <person name="MacCallum I."/>
        </authorList>
    </citation>
    <scope>NUCLEOTIDE SEQUENCE [LARGE SCALE GENOMIC DNA]</scope>
    <source>
        <strain evidence="3">Tucson 15010-1051.87</strain>
    </source>
</reference>
<evidence type="ECO:0000313" key="3">
    <source>
        <dbReference type="Proteomes" id="UP000008792"/>
    </source>
</evidence>
<keyword evidence="3" id="KW-1185">Reference proteome</keyword>
<sequence length="1445" mass="154831">MDISADVADIVGQASEWNFAGDCALLELMKRISQNLHERGEQTSRNFREFETKVRRVDIALDNATNSLRSLQFGQQFVEYRVEEVDDDDFVLPEEQQKKPEVPLKSSQELAAEFLQNNLQMFRKNFEAVTIELTDSDEEDGTVNATTVYRDKNPYDTIPLPYVIGSKEWQEHKYAGLCDSAENSEDEQPEQFSSSSSDELETAAPKPTQVHQAQHSDSSSLASLPKENQAAPAAQPVLQPVRQPEPQPVLPVAQPRPIISMHRNPHESDMFAALRASPPSDDPPSSSASSLNSSPAISHANAAATGLSSSSSSTSKIVIQANRQSPPKLFDEAVPVVPAATPIDVPSEVKPTATAASQIKRKPVNLFNDDEFNSFMSEIVDKVQSKSGSGSTTHATVAKSKSVPKESPAPQEVKPVAPPRKPNETPQRSLNLFDDSPPLSPNLRPATSKANPAKKLPTSLFDDNLEDDVDDFLSSFTAKAKPQQQKPKTTLFDDDDDLDIDDIFAKKTPTVQPTKIVNTSSLFDDDFEDVGNAHDIFGRSSRNAAEKQPQPSEAAPVLPPAREPPSRSLFDDLGDDDLFGTPKTKKPSPYAPAEKERLSETKRLVEEAPAGDVAPADQVMEQQPPEQAEPIGDQAKKHELQIPQASQDSPGEAPANLKAELPISKVDLFSDDFSDEEAVISSTSRTSRDLKEIRSGELLPEPTNKAKEDQDEPEPKDLVSNNEEQHQVKPALLGDLLKNINDSSANTMVEEEEEEEEQPPADQDPIISLVAEQTKKSTHSPAPADVAAAQQIMQNYSSLFSDEPPDDSEFFQSLGTSSLSSLSATKMFDSEQDFYEPSLPDLPPAAAATVEQPNNDYGGMRLFSDEPPDDDEDEEDERGIAAAAAKQPDVAAPKRIHTIFYDDFSETTRAGAAQQAKSAIFAEEPPPADAVASKPGSPIKKLQMPNININVQALLPGSGASALPKPPKKLEEAVAPSTAPVSQVAISSSSEADNILQCISKTRVRGPAHRRPSTRRARQANYAKSLLEAQPEPIPASSTSPSAATSTTASLSSKSAGVPSFESDDNEADDALFKAFRAQPAAAQESSRAAISKPALFLDCQPDDDELFGKTLERKTNKMPATAPPVDPPASAPAAPPAASHATTPVALTEVSPVAPPATAPVAMLSSTQPPEDDIKHFDKPSPFLDSGEDDDGFLFSPSAAQRPAQYANRGTSRAPTGPPKSYVSFLDNNDEDEDAMFAAAATRSAAAAPTALPSQKPPKDELKSTAKSAFLDSDDDDDEALFWSSKLQTQTQIVEPNSSKVETPAPAPASVALDKSKPQPVKSKLFDDSDDDDDLFGSAVTKAQSAPAAAATLFASSSEEEPEQKPPKPLTTKAKLPAKSLFSDDDDDDDLFGGGAAAGAKRAAISSQAKPLPKKTAGKTTTATPVQASKTDGVDNPLADLLGP</sequence>
<feature type="region of interest" description="Disordered" evidence="1">
    <location>
        <begin position="383"/>
        <end position="464"/>
    </location>
</feature>
<feature type="region of interest" description="Disordered" evidence="1">
    <location>
        <begin position="675"/>
        <end position="729"/>
    </location>
</feature>